<dbReference type="InterPro" id="IPR027417">
    <property type="entry name" value="P-loop_NTPase"/>
</dbReference>
<keyword evidence="2" id="KW-0547">Nucleotide-binding</keyword>
<name>A0ABP1FG34_9FLAO</name>
<evidence type="ECO:0000259" key="7">
    <source>
        <dbReference type="Pfam" id="PF13087"/>
    </source>
</evidence>
<evidence type="ECO:0000256" key="2">
    <source>
        <dbReference type="ARBA" id="ARBA00022741"/>
    </source>
</evidence>
<evidence type="ECO:0000313" key="8">
    <source>
        <dbReference type="EMBL" id="CAL2107529.1"/>
    </source>
</evidence>
<keyword evidence="3" id="KW-0378">Hydrolase</keyword>
<gene>
    <name evidence="8" type="ORF">T190115A13A_40051</name>
</gene>
<proteinExistence type="inferred from homology"/>
<evidence type="ECO:0000256" key="1">
    <source>
        <dbReference type="ARBA" id="ARBA00007913"/>
    </source>
</evidence>
<reference evidence="8 9" key="1">
    <citation type="submission" date="2024-05" db="EMBL/GenBank/DDBJ databases">
        <authorList>
            <person name="Duchaud E."/>
        </authorList>
    </citation>
    <scope>NUCLEOTIDE SEQUENCE [LARGE SCALE GENOMIC DNA]</scope>
    <source>
        <strain evidence="8">Ena-SAMPLE-TAB-13-05-2024-13:56:06:370-140305</strain>
    </source>
</reference>
<dbReference type="Proteomes" id="UP001497602">
    <property type="component" value="Unassembled WGS sequence"/>
</dbReference>
<evidence type="ECO:0000256" key="5">
    <source>
        <dbReference type="ARBA" id="ARBA00022840"/>
    </source>
</evidence>
<keyword evidence="5" id="KW-0067">ATP-binding</keyword>
<comment type="caution">
    <text evidence="8">The sequence shown here is derived from an EMBL/GenBank/DDBJ whole genome shotgun (WGS) entry which is preliminary data.</text>
</comment>
<keyword evidence="9" id="KW-1185">Reference proteome</keyword>
<comment type="similarity">
    <text evidence="1">Belongs to the DNA2/NAM7 helicase family.</text>
</comment>
<dbReference type="InterPro" id="IPR050534">
    <property type="entry name" value="Coronavir_polyprotein_1ab"/>
</dbReference>
<evidence type="ECO:0000313" key="9">
    <source>
        <dbReference type="Proteomes" id="UP001497602"/>
    </source>
</evidence>
<dbReference type="RefSeq" id="WP_348739155.1">
    <property type="nucleotide sequence ID" value="NZ_CAXJRC010000041.1"/>
</dbReference>
<dbReference type="Gene3D" id="3.40.50.300">
    <property type="entry name" value="P-loop containing nucleotide triphosphate hydrolases"/>
    <property type="match status" value="2"/>
</dbReference>
<accession>A0ABP1FG34</accession>
<evidence type="ECO:0000256" key="4">
    <source>
        <dbReference type="ARBA" id="ARBA00022806"/>
    </source>
</evidence>
<evidence type="ECO:0000256" key="3">
    <source>
        <dbReference type="ARBA" id="ARBA00022801"/>
    </source>
</evidence>
<keyword evidence="4" id="KW-0347">Helicase</keyword>
<dbReference type="InterPro" id="IPR047187">
    <property type="entry name" value="SF1_C_Upf1"/>
</dbReference>
<dbReference type="InterPro" id="IPR041679">
    <property type="entry name" value="DNA2/NAM7-like_C"/>
</dbReference>
<dbReference type="Pfam" id="PF13087">
    <property type="entry name" value="AAA_12"/>
    <property type="match status" value="1"/>
</dbReference>
<dbReference type="EMBL" id="CAXJRC010000041">
    <property type="protein sequence ID" value="CAL2107529.1"/>
    <property type="molecule type" value="Genomic_DNA"/>
</dbReference>
<feature type="domain" description="DNA2/NAM7 helicase helicase" evidence="6">
    <location>
        <begin position="273"/>
        <end position="346"/>
    </location>
</feature>
<dbReference type="PANTHER" id="PTHR43788">
    <property type="entry name" value="DNA2/NAM7 HELICASE FAMILY MEMBER"/>
    <property type="match status" value="1"/>
</dbReference>
<feature type="domain" description="DNA2/NAM7 helicase-like C-terminal" evidence="7">
    <location>
        <begin position="783"/>
        <end position="964"/>
    </location>
</feature>
<dbReference type="CDD" id="cd18808">
    <property type="entry name" value="SF1_C_Upf1"/>
    <property type="match status" value="1"/>
</dbReference>
<evidence type="ECO:0000259" key="6">
    <source>
        <dbReference type="Pfam" id="PF13086"/>
    </source>
</evidence>
<dbReference type="SUPFAM" id="SSF52540">
    <property type="entry name" value="P-loop containing nucleoside triphosphate hydrolases"/>
    <property type="match status" value="1"/>
</dbReference>
<organism evidence="8 9">
    <name type="scientific">Tenacibaculum vairaonense</name>
    <dbReference type="NCBI Taxonomy" id="3137860"/>
    <lineage>
        <taxon>Bacteria</taxon>
        <taxon>Pseudomonadati</taxon>
        <taxon>Bacteroidota</taxon>
        <taxon>Flavobacteriia</taxon>
        <taxon>Flavobacteriales</taxon>
        <taxon>Flavobacteriaceae</taxon>
        <taxon>Tenacibaculum</taxon>
    </lineage>
</organism>
<sequence>MNNENNWLHYYKNSLFDSENLAIDISRIKNIYYQNSSDLSSPNLSGKQTTELVDLEERRINRLRGITKKDNANWFEITDTEILIAPFYLEYQTDNPKYKKRIYPFWIKARVDREGQLTTPKELFPLIVRNYLAPIADVKNDFIFSSIDAVTSARDIEVPTVEHEDETIGWDAYWNYVSEVFYEITLKNLYNYKTEKYKTNYSLTYFSVSSKIATAKSILFIYENLLDTPEDLPLLSKLITPEDRFRKPPVTDEGFLFYNHLHLGQMSNQFPLSISQRKTLLSYLTSEENPVMAVNGPPGTGKTTLLQSLVATEVVKAAINGEDAPVIVACSNNNQAVTNIIDSFINSTSTLSDLAERWIPDFNGYATYLPSSSKGEKSLKNINYLKGNLFGHEGTLCELENENYLHDAEYYFLEKYNEYYNLDEHSLEEACMHLQEEIIAIEDKLIDSVRFSNDFISCINSLNKILVNTEDHIEKTTFEITKLHKWRTVLNELKAAYKETSFIDKVAKVFTSESTSENTAHLFKTDAEILNNKETLFSFIKQQLANINLLLQANLKLKNWKQENSIKGYPFVSEEQMWNYEYEKMQNNDKSHRFFFDEIDVTLRHEAFLLAIHYWEARWILATFDTLESDVEKGTGEKPIGAKWKRRAMLTPCFVGTFYTAPSHFVYSQFQGESEQGKPIFEYLPLYNFIDLLIIDEAGQVTPEVSIPLFALAQKAFVVGDLKQIEPIWSIPPKIDMGNLTVLDIIEEPDEYDYLSNLGFLASSGSIMRMTQNACEYETTINETTESGLILLEHRRCNDEIIGFCNELAYGGILKPMKGKASEDQIFPSMLAYHIEGVSERKYNSRCNLNEVKAIILWLQQNKEAIQKNYNVTSVEEILGIITPFASQKSELAKALTDAGFKVNNIKLGTVHALQGAERNIILFSSVYSKQDEGTLFFDRDNKPNMLNVAVSRAKDSFILFGDTRVFDETQNTPSGLLKKHLNIQTMMN</sequence>
<protein>
    <submittedName>
        <fullName evidence="8">AAA domain-containing protein</fullName>
    </submittedName>
</protein>
<dbReference type="Pfam" id="PF13086">
    <property type="entry name" value="AAA_11"/>
    <property type="match status" value="1"/>
</dbReference>
<dbReference type="InterPro" id="IPR041677">
    <property type="entry name" value="DNA2/NAM7_AAA_11"/>
</dbReference>
<dbReference type="PANTHER" id="PTHR43788:SF8">
    <property type="entry name" value="DNA-BINDING PROTEIN SMUBP-2"/>
    <property type="match status" value="1"/>
</dbReference>